<evidence type="ECO:0000313" key="3">
    <source>
        <dbReference type="Proteomes" id="UP000185766"/>
    </source>
</evidence>
<evidence type="ECO:0000313" key="2">
    <source>
        <dbReference type="EMBL" id="SEL55905.1"/>
    </source>
</evidence>
<dbReference type="Proteomes" id="UP000185766">
    <property type="component" value="Unassembled WGS sequence"/>
</dbReference>
<dbReference type="InterPro" id="IPR011006">
    <property type="entry name" value="CheY-like_superfamily"/>
</dbReference>
<dbReference type="EMBL" id="FOAS01000014">
    <property type="protein sequence ID" value="SEL55905.1"/>
    <property type="molecule type" value="Genomic_DNA"/>
</dbReference>
<name>A0A1H7R7H9_9GAMM</name>
<dbReference type="RefSeq" id="WP_074869626.1">
    <property type="nucleotide sequence ID" value="NZ_FOAS01000014.1"/>
</dbReference>
<proteinExistence type="predicted"/>
<accession>A0A1H7R7H9</accession>
<evidence type="ECO:0008006" key="4">
    <source>
        <dbReference type="Google" id="ProtNLM"/>
    </source>
</evidence>
<dbReference type="Gene3D" id="3.40.50.2300">
    <property type="match status" value="1"/>
</dbReference>
<evidence type="ECO:0000256" key="1">
    <source>
        <dbReference type="SAM" id="Coils"/>
    </source>
</evidence>
<dbReference type="AlphaFoldDB" id="A0A1H7R7H9"/>
<organism evidence="2 3">
    <name type="scientific">Atopomonas hussainii</name>
    <dbReference type="NCBI Taxonomy" id="1429083"/>
    <lineage>
        <taxon>Bacteria</taxon>
        <taxon>Pseudomonadati</taxon>
        <taxon>Pseudomonadota</taxon>
        <taxon>Gammaproteobacteria</taxon>
        <taxon>Pseudomonadales</taxon>
        <taxon>Pseudomonadaceae</taxon>
        <taxon>Atopomonas</taxon>
    </lineage>
</organism>
<protein>
    <recommendedName>
        <fullName evidence="4">Response regulatory domain-containing protein</fullName>
    </recommendedName>
</protein>
<dbReference type="STRING" id="1429083.GCA_001885685_03162"/>
<dbReference type="SUPFAM" id="SSF52172">
    <property type="entry name" value="CheY-like"/>
    <property type="match status" value="1"/>
</dbReference>
<keyword evidence="1" id="KW-0175">Coiled coil</keyword>
<gene>
    <name evidence="2" type="ORF">SAMN05216214_11429</name>
</gene>
<keyword evidence="3" id="KW-1185">Reference proteome</keyword>
<sequence>MSGIDLWDDDVGDAASSEPSALSVLLLASPQLASTWSKDLDAYGIELTDDASQPYELVLVEEAWPHAMAQLGETFTVANEDRPPFLFLLNEADEAQCLRAFAAGADEYVHLPISAAAFAARLRRSAQTLREQKTLKVQLDESSRIAFQAMSLNAELGRILQFMESSFACQTFETVAQLALSALAEFGLHCSLGIFHPGGLEYFYDDGLERTIEREVVEIARNQGRIADFGPRTIVNYPHVGLLVRNMPLHDPIRYGVIKDHICFVANALDARVAAMLTERAAKDRAVRIQATAAVLQQMIAEMEDAKLQLTRVSTQELEGMLDNLHVEFSQLCLTAPEEDRLMHLLTESSERINHLFKSTAEQDKAFQTLLKQVASTLER</sequence>
<feature type="coiled-coil region" evidence="1">
    <location>
        <begin position="289"/>
        <end position="316"/>
    </location>
</feature>
<reference evidence="2 3" key="1">
    <citation type="submission" date="2016-10" db="EMBL/GenBank/DDBJ databases">
        <authorList>
            <person name="de Groot N.N."/>
        </authorList>
    </citation>
    <scope>NUCLEOTIDE SEQUENCE [LARGE SCALE GENOMIC DNA]</scope>
    <source>
        <strain evidence="2 3">JCM 19513</strain>
    </source>
</reference>